<dbReference type="AlphaFoldDB" id="A0ABC8USJ3"/>
<organism evidence="2 3">
    <name type="scientific">Ilex paraguariensis</name>
    <name type="common">yerba mate</name>
    <dbReference type="NCBI Taxonomy" id="185542"/>
    <lineage>
        <taxon>Eukaryota</taxon>
        <taxon>Viridiplantae</taxon>
        <taxon>Streptophyta</taxon>
        <taxon>Embryophyta</taxon>
        <taxon>Tracheophyta</taxon>
        <taxon>Spermatophyta</taxon>
        <taxon>Magnoliopsida</taxon>
        <taxon>eudicotyledons</taxon>
        <taxon>Gunneridae</taxon>
        <taxon>Pentapetalae</taxon>
        <taxon>asterids</taxon>
        <taxon>campanulids</taxon>
        <taxon>Aquifoliales</taxon>
        <taxon>Aquifoliaceae</taxon>
        <taxon>Ilex</taxon>
    </lineage>
</organism>
<comment type="caution">
    <text evidence="2">The sequence shown here is derived from an EMBL/GenBank/DDBJ whole genome shotgun (WGS) entry which is preliminary data.</text>
</comment>
<protein>
    <submittedName>
        <fullName evidence="2">Uncharacterized protein</fullName>
    </submittedName>
</protein>
<gene>
    <name evidence="2" type="ORF">ILEXP_LOCUS54029</name>
</gene>
<evidence type="ECO:0000256" key="1">
    <source>
        <dbReference type="SAM" id="MobiDB-lite"/>
    </source>
</evidence>
<feature type="region of interest" description="Disordered" evidence="1">
    <location>
        <begin position="1"/>
        <end position="78"/>
    </location>
</feature>
<evidence type="ECO:0000313" key="2">
    <source>
        <dbReference type="EMBL" id="CAK9183739.1"/>
    </source>
</evidence>
<evidence type="ECO:0000313" key="3">
    <source>
        <dbReference type="Proteomes" id="UP001642360"/>
    </source>
</evidence>
<proteinExistence type="predicted"/>
<dbReference type="Proteomes" id="UP001642360">
    <property type="component" value="Unassembled WGS sequence"/>
</dbReference>
<name>A0ABC8USJ3_9AQUA</name>
<feature type="compositionally biased region" description="Basic and acidic residues" evidence="1">
    <location>
        <begin position="43"/>
        <end position="52"/>
    </location>
</feature>
<dbReference type="EMBL" id="CAUOFW020008736">
    <property type="protein sequence ID" value="CAK9183739.1"/>
    <property type="molecule type" value="Genomic_DNA"/>
</dbReference>
<feature type="compositionally biased region" description="Polar residues" evidence="1">
    <location>
        <begin position="69"/>
        <end position="78"/>
    </location>
</feature>
<keyword evidence="3" id="KW-1185">Reference proteome</keyword>
<sequence>MKNCAPLTGSANSERKGEVVQLKHETNDTDKCKGNSIVVSLMEVHRGEKGESRSQASGRKRSSGSTTSDGNYIEQSYA</sequence>
<accession>A0ABC8USJ3</accession>
<feature type="compositionally biased region" description="Basic and acidic residues" evidence="1">
    <location>
        <begin position="13"/>
        <end position="33"/>
    </location>
</feature>
<reference evidence="2 3" key="1">
    <citation type="submission" date="2024-02" db="EMBL/GenBank/DDBJ databases">
        <authorList>
            <person name="Vignale AGUSTIN F."/>
            <person name="Sosa J E."/>
            <person name="Modenutti C."/>
        </authorList>
    </citation>
    <scope>NUCLEOTIDE SEQUENCE [LARGE SCALE GENOMIC DNA]</scope>
</reference>